<sequence>MLALSSCRPARATRPHTLPRGRTTNECRRDTSSFPPPYLLRSLTRRLNTGENADVGPVVGASEISTPGGDDLYDYIEPEDHEEDACGEPVDLLEWDSYGF</sequence>
<proteinExistence type="predicted"/>
<evidence type="ECO:0000256" key="1">
    <source>
        <dbReference type="SAM" id="MobiDB-lite"/>
    </source>
</evidence>
<feature type="region of interest" description="Disordered" evidence="1">
    <location>
        <begin position="50"/>
        <end position="70"/>
    </location>
</feature>
<dbReference type="Proteomes" id="UP000026961">
    <property type="component" value="Chromosome 9"/>
</dbReference>
<accession>A0A0E0AZS2</accession>
<name>A0A0E0AZS2_9ORYZ</name>
<evidence type="ECO:0000313" key="2">
    <source>
        <dbReference type="EnsemblPlants" id="OGLUM09G01770.1"/>
    </source>
</evidence>
<dbReference type="AlphaFoldDB" id="A0A0E0AZS2"/>
<organism evidence="2">
    <name type="scientific">Oryza glumipatula</name>
    <dbReference type="NCBI Taxonomy" id="40148"/>
    <lineage>
        <taxon>Eukaryota</taxon>
        <taxon>Viridiplantae</taxon>
        <taxon>Streptophyta</taxon>
        <taxon>Embryophyta</taxon>
        <taxon>Tracheophyta</taxon>
        <taxon>Spermatophyta</taxon>
        <taxon>Magnoliopsida</taxon>
        <taxon>Liliopsida</taxon>
        <taxon>Poales</taxon>
        <taxon>Poaceae</taxon>
        <taxon>BOP clade</taxon>
        <taxon>Oryzoideae</taxon>
        <taxon>Oryzeae</taxon>
        <taxon>Oryzinae</taxon>
        <taxon>Oryza</taxon>
    </lineage>
</organism>
<evidence type="ECO:0000313" key="3">
    <source>
        <dbReference type="Proteomes" id="UP000026961"/>
    </source>
</evidence>
<reference evidence="2" key="2">
    <citation type="submission" date="2018-05" db="EMBL/GenBank/DDBJ databases">
        <title>OgluRS3 (Oryza glumaepatula Reference Sequence Version 3).</title>
        <authorList>
            <person name="Zhang J."/>
            <person name="Kudrna D."/>
            <person name="Lee S."/>
            <person name="Talag J."/>
            <person name="Welchert J."/>
            <person name="Wing R.A."/>
        </authorList>
    </citation>
    <scope>NUCLEOTIDE SEQUENCE [LARGE SCALE GENOMIC DNA]</scope>
</reference>
<dbReference type="Gramene" id="OGLUM09G01770.1">
    <property type="protein sequence ID" value="OGLUM09G01770.1"/>
    <property type="gene ID" value="OGLUM09G01770"/>
</dbReference>
<reference evidence="2" key="1">
    <citation type="submission" date="2015-04" db="UniProtKB">
        <authorList>
            <consortium name="EnsemblPlants"/>
        </authorList>
    </citation>
    <scope>IDENTIFICATION</scope>
</reference>
<dbReference type="EnsemblPlants" id="OGLUM09G01770.1">
    <property type="protein sequence ID" value="OGLUM09G01770.1"/>
    <property type="gene ID" value="OGLUM09G01770"/>
</dbReference>
<protein>
    <submittedName>
        <fullName evidence="2">Uncharacterized protein</fullName>
    </submittedName>
</protein>
<feature type="region of interest" description="Disordered" evidence="1">
    <location>
        <begin position="1"/>
        <end position="35"/>
    </location>
</feature>
<keyword evidence="3" id="KW-1185">Reference proteome</keyword>